<dbReference type="NCBIfam" id="NF001246">
    <property type="entry name" value="PRK00218.1-2"/>
    <property type="match status" value="1"/>
</dbReference>
<keyword evidence="1 4" id="KW-1003">Cell membrane</keyword>
<dbReference type="EMBL" id="RKHR01000003">
    <property type="protein sequence ID" value="ROS04572.1"/>
    <property type="molecule type" value="Genomic_DNA"/>
</dbReference>
<dbReference type="RefSeq" id="WP_123710564.1">
    <property type="nucleotide sequence ID" value="NZ_RKHR01000003.1"/>
</dbReference>
<name>A0A3N2DY21_9GAMM</name>
<dbReference type="Gene3D" id="1.10.3890.10">
    <property type="entry name" value="HflD-like"/>
    <property type="match status" value="1"/>
</dbReference>
<evidence type="ECO:0000256" key="3">
    <source>
        <dbReference type="ARBA" id="ARBA00023136"/>
    </source>
</evidence>
<evidence type="ECO:0000256" key="2">
    <source>
        <dbReference type="ARBA" id="ARBA00022490"/>
    </source>
</evidence>
<evidence type="ECO:0000256" key="1">
    <source>
        <dbReference type="ARBA" id="ARBA00022475"/>
    </source>
</evidence>
<dbReference type="Pfam" id="PF04356">
    <property type="entry name" value="DUF489"/>
    <property type="match status" value="1"/>
</dbReference>
<comment type="caution">
    <text evidence="5">The sequence shown here is derived from an EMBL/GenBank/DDBJ whole genome shotgun (WGS) entry which is preliminary data.</text>
</comment>
<protein>
    <recommendedName>
        <fullName evidence="4">High frequency lysogenization protein HflD homolog</fullName>
    </recommendedName>
</protein>
<evidence type="ECO:0000313" key="5">
    <source>
        <dbReference type="EMBL" id="ROS04572.1"/>
    </source>
</evidence>
<dbReference type="AlphaFoldDB" id="A0A3N2DY21"/>
<evidence type="ECO:0000313" key="6">
    <source>
        <dbReference type="Proteomes" id="UP000275394"/>
    </source>
</evidence>
<dbReference type="OrthoDB" id="9788031at2"/>
<dbReference type="GO" id="GO:0005737">
    <property type="term" value="C:cytoplasm"/>
    <property type="evidence" value="ECO:0007669"/>
    <property type="project" value="UniProtKB-SubCell"/>
</dbReference>
<dbReference type="GO" id="GO:0005886">
    <property type="term" value="C:plasma membrane"/>
    <property type="evidence" value="ECO:0007669"/>
    <property type="project" value="UniProtKB-SubCell"/>
</dbReference>
<dbReference type="HAMAP" id="MF_00695">
    <property type="entry name" value="HflD_protein"/>
    <property type="match status" value="1"/>
</dbReference>
<accession>A0A3N2DY21</accession>
<dbReference type="Proteomes" id="UP000275394">
    <property type="component" value="Unassembled WGS sequence"/>
</dbReference>
<sequence length="210" mass="23617">MNRHQQQTLALAGIVQAAKLVDQIARTGVCSKPELDTCLRSLFAFDPDSTEQIYGDRHQLSSGLKLIEGLLGKDDIEGKPEILRYVMSLLHLNKKLSSQSQMLGIIHSRLQHAAFNLDNYDNNPQPLITSVAGLYQDTLSSLTFRVQVTGNVQHLKTPANADKIRALLLAGVRSAMLWRQLGGRRWQLLLNRRQILRDTRSLRQKSTIPD</sequence>
<dbReference type="PANTHER" id="PTHR38100">
    <property type="entry name" value="HIGH FREQUENCY LYSOGENIZATION PROTEIN HFLD"/>
    <property type="match status" value="1"/>
</dbReference>
<proteinExistence type="inferred from homology"/>
<evidence type="ECO:0000256" key="4">
    <source>
        <dbReference type="HAMAP-Rule" id="MF_00695"/>
    </source>
</evidence>
<organism evidence="5 6">
    <name type="scientific">Sinobacterium caligoides</name>
    <dbReference type="NCBI Taxonomy" id="933926"/>
    <lineage>
        <taxon>Bacteria</taxon>
        <taxon>Pseudomonadati</taxon>
        <taxon>Pseudomonadota</taxon>
        <taxon>Gammaproteobacteria</taxon>
        <taxon>Cellvibrionales</taxon>
        <taxon>Spongiibacteraceae</taxon>
        <taxon>Sinobacterium</taxon>
    </lineage>
</organism>
<keyword evidence="3 4" id="KW-0472">Membrane</keyword>
<gene>
    <name evidence="4" type="primary">hflD</name>
    <name evidence="5" type="ORF">EDC56_0078</name>
</gene>
<dbReference type="InterPro" id="IPR007451">
    <property type="entry name" value="HflD"/>
</dbReference>
<dbReference type="InterPro" id="IPR035932">
    <property type="entry name" value="HflD-like_sf"/>
</dbReference>
<dbReference type="SUPFAM" id="SSF101322">
    <property type="entry name" value="YcfC-like"/>
    <property type="match status" value="1"/>
</dbReference>
<keyword evidence="6" id="KW-1185">Reference proteome</keyword>
<dbReference type="PANTHER" id="PTHR38100:SF1">
    <property type="entry name" value="HIGH FREQUENCY LYSOGENIZATION PROTEIN HFLD"/>
    <property type="match status" value="1"/>
</dbReference>
<comment type="similarity">
    <text evidence="4">Belongs to the HflD family.</text>
</comment>
<reference evidence="5 6" key="1">
    <citation type="submission" date="2018-11" db="EMBL/GenBank/DDBJ databases">
        <title>Genomic Encyclopedia of Type Strains, Phase IV (KMG-IV): sequencing the most valuable type-strain genomes for metagenomic binning, comparative biology and taxonomic classification.</title>
        <authorList>
            <person name="Goeker M."/>
        </authorList>
    </citation>
    <scope>NUCLEOTIDE SEQUENCE [LARGE SCALE GENOMIC DNA]</scope>
    <source>
        <strain evidence="5 6">DSM 100316</strain>
    </source>
</reference>
<keyword evidence="2 4" id="KW-0963">Cytoplasm</keyword>
<comment type="subcellular location">
    <subcellularLocation>
        <location evidence="4">Cytoplasm</location>
    </subcellularLocation>
    <subcellularLocation>
        <location evidence="4">Cell membrane</location>
        <topology evidence="4">Peripheral membrane protein</topology>
        <orientation evidence="4">Cytoplasmic side</orientation>
    </subcellularLocation>
</comment>